<dbReference type="Proteomes" id="UP000610203">
    <property type="component" value="Unassembled WGS sequence"/>
</dbReference>
<feature type="region of interest" description="Disordered" evidence="1">
    <location>
        <begin position="436"/>
        <end position="470"/>
    </location>
</feature>
<evidence type="ECO:0000313" key="4">
    <source>
        <dbReference type="Proteomes" id="UP000610203"/>
    </source>
</evidence>
<dbReference type="EMBL" id="BMZR01000001">
    <property type="protein sequence ID" value="GHD25620.1"/>
    <property type="molecule type" value="Genomic_DNA"/>
</dbReference>
<feature type="region of interest" description="Disordered" evidence="1">
    <location>
        <begin position="660"/>
        <end position="684"/>
    </location>
</feature>
<comment type="caution">
    <text evidence="3">The sequence shown here is derived from an EMBL/GenBank/DDBJ whole genome shotgun (WGS) entry which is preliminary data.</text>
</comment>
<dbReference type="Pfam" id="PF12571">
    <property type="entry name" value="Phage_tail_fib"/>
    <property type="match status" value="1"/>
</dbReference>
<organism evidence="3 4">
    <name type="scientific">Psychrobacter glaciei</name>
    <dbReference type="NCBI Taxonomy" id="619771"/>
    <lineage>
        <taxon>Bacteria</taxon>
        <taxon>Pseudomonadati</taxon>
        <taxon>Pseudomonadota</taxon>
        <taxon>Gammaproteobacteria</taxon>
        <taxon>Moraxellales</taxon>
        <taxon>Moraxellaceae</taxon>
        <taxon>Psychrobacter</taxon>
    </lineage>
</organism>
<keyword evidence="4" id="KW-1185">Reference proteome</keyword>
<evidence type="ECO:0000313" key="3">
    <source>
        <dbReference type="EMBL" id="GHD25620.1"/>
    </source>
</evidence>
<feature type="compositionally biased region" description="Polar residues" evidence="1">
    <location>
        <begin position="450"/>
        <end position="463"/>
    </location>
</feature>
<feature type="domain" description="Phage tail fibre protein N-terminal" evidence="2">
    <location>
        <begin position="2"/>
        <end position="146"/>
    </location>
</feature>
<reference evidence="4" key="1">
    <citation type="journal article" date="2019" name="Int. J. Syst. Evol. Microbiol.">
        <title>The Global Catalogue of Microorganisms (GCM) 10K type strain sequencing project: providing services to taxonomists for standard genome sequencing and annotation.</title>
        <authorList>
            <consortium name="The Broad Institute Genomics Platform"/>
            <consortium name="The Broad Institute Genome Sequencing Center for Infectious Disease"/>
            <person name="Wu L."/>
            <person name="Ma J."/>
        </authorList>
    </citation>
    <scope>NUCLEOTIDE SEQUENCE [LARGE SCALE GENOMIC DNA]</scope>
    <source>
        <strain evidence="4">KCTC 42280</strain>
    </source>
</reference>
<evidence type="ECO:0000259" key="2">
    <source>
        <dbReference type="Pfam" id="PF12571"/>
    </source>
</evidence>
<dbReference type="InterPro" id="IPR022225">
    <property type="entry name" value="Phage_tail_fibre_N"/>
</dbReference>
<proteinExistence type="predicted"/>
<dbReference type="RefSeq" id="WP_189580277.1">
    <property type="nucleotide sequence ID" value="NZ_BMZR01000001.1"/>
</dbReference>
<sequence length="743" mass="78629">MTYQLLLTTLGQQKLAAAANAGSPSVRITQFAVGQGLNVDFSQRLDQQVLVSKRYQGSVESIASTAITGQYEITCIVPQAQGGWFIREIGLIDSAGDLIWVGQVPEVQKPVASSTAAVDYRIKAVISIDNPNVNLVIDANVVTATQSWVSKHFVSNPRFAQFLTLAYPYGHKYWSHSKTNPKPLFDAMFGFETHWRRLEGIGLVAVKDGDTHIGQPMLTLGQLGNTELATTARPHIYPIYTSYLFERYDPSTVVETVWKVTANKSSVNEGDAVRFTITANNLPDGQILNWTVKEGILNSASNDITSPDKTDSGTVILNNGQAIVNFTTTSDDNEAEPQKHVRLTVGAPANLSINVSVNDAGHSEIVLHISQSTSEGIDLAEYYKAQSGSYPSATDTVRFIVDAGVDIIASNTATPAITEGVNWPTGANDPIIENRGRILGRGGDGGRSAYSRTTDNPSQSTTRPPVAGGNGGTAIKSLARAIVVENFNLVAGGGGGGGGLGAYETAGSYNFVVGGGGTGGGAPYGKRSPNESTYSMYLADEAFTGKKLPLPNDGKFYKILNQAADQAFANWPGSDGDYYYDASYHAPSANEERYIFVEIKPTSLSQATGNFRDYRVSGWTGEMPAGGSVVLKMSQDAGLNSAGLGGANLAINPASYHSTQSSIYPEADDPTLSQGGNGGSLGESGQAGTFDKIYQYSGSGEATQTTSSNTSWYIPPATGGLAGYIKQGNVTINNLSNGVTKGR</sequence>
<gene>
    <name evidence="3" type="ORF">GCM10016272_01670</name>
</gene>
<evidence type="ECO:0000256" key="1">
    <source>
        <dbReference type="SAM" id="MobiDB-lite"/>
    </source>
</evidence>
<accession>A0ABQ3GMT7</accession>
<name>A0ABQ3GMT7_9GAMM</name>
<protein>
    <recommendedName>
        <fullName evidence="2">Phage tail fibre protein N-terminal domain-containing protein</fullName>
    </recommendedName>
</protein>